<reference evidence="1 2" key="1">
    <citation type="submission" date="2017-09" db="EMBL/GenBank/DDBJ databases">
        <title>Large-scale bioinformatics analysis of Bacillus genomes uncovers conserved roles of natural products in bacterial physiology.</title>
        <authorList>
            <consortium name="Agbiome Team Llc"/>
            <person name="Bleich R.M."/>
            <person name="Grubbs K.J."/>
            <person name="Santa Maria K.C."/>
            <person name="Allen S.E."/>
            <person name="Farag S."/>
            <person name="Shank E.A."/>
            <person name="Bowers A."/>
        </authorList>
    </citation>
    <scope>NUCLEOTIDE SEQUENCE [LARGE SCALE GENOMIC DNA]</scope>
    <source>
        <strain evidence="1 2">AFS092789</strain>
    </source>
</reference>
<sequence length="228" mass="26382">MLTTYEKQEFERKTSSLAKQMLLQDDNYNVLLFKVLANFLDRTNANKLQYSQLNEEVLGNSEKVREYLQNVLKHMADVAVEDDIYAPRYTTGQLAKYFGVSITTINNWISDGRFLGIERTKTNKQARISANTIWVSRTGKHYPVSQIIKDWEEEQEELGTSNLNDNNEAVFLINQLSLYEAKYGGEFKRTLGLKTEDELTSEESTDASAWKYFIERQKAINVYGNTKK</sequence>
<name>A0A9X6ST82_BACCE</name>
<dbReference type="AlphaFoldDB" id="A0A9X6ST82"/>
<accession>A0A9X6ST82</accession>
<comment type="caution">
    <text evidence="1">The sequence shown here is derived from an EMBL/GenBank/DDBJ whole genome shotgun (WGS) entry which is preliminary data.</text>
</comment>
<organism evidence="1 2">
    <name type="scientific">Bacillus cereus</name>
    <dbReference type="NCBI Taxonomy" id="1396"/>
    <lineage>
        <taxon>Bacteria</taxon>
        <taxon>Bacillati</taxon>
        <taxon>Bacillota</taxon>
        <taxon>Bacilli</taxon>
        <taxon>Bacillales</taxon>
        <taxon>Bacillaceae</taxon>
        <taxon>Bacillus</taxon>
        <taxon>Bacillus cereus group</taxon>
    </lineage>
</organism>
<dbReference type="EMBL" id="NVMX01000154">
    <property type="protein sequence ID" value="PDZ94599.1"/>
    <property type="molecule type" value="Genomic_DNA"/>
</dbReference>
<evidence type="ECO:0000313" key="1">
    <source>
        <dbReference type="EMBL" id="PDZ94599.1"/>
    </source>
</evidence>
<dbReference type="Proteomes" id="UP000219922">
    <property type="component" value="Unassembled WGS sequence"/>
</dbReference>
<proteinExistence type="predicted"/>
<gene>
    <name evidence="1" type="ORF">CON36_32945</name>
</gene>
<protein>
    <recommendedName>
        <fullName evidence="3">DNA-binding protein</fullName>
    </recommendedName>
</protein>
<dbReference type="SUPFAM" id="SSF46955">
    <property type="entry name" value="Putative DNA-binding domain"/>
    <property type="match status" value="1"/>
</dbReference>
<dbReference type="InterPro" id="IPR009061">
    <property type="entry name" value="DNA-bd_dom_put_sf"/>
</dbReference>
<evidence type="ECO:0000313" key="2">
    <source>
        <dbReference type="Proteomes" id="UP000219922"/>
    </source>
</evidence>
<evidence type="ECO:0008006" key="3">
    <source>
        <dbReference type="Google" id="ProtNLM"/>
    </source>
</evidence>